<dbReference type="Pfam" id="PF08352">
    <property type="entry name" value="oligo_HPY"/>
    <property type="match status" value="2"/>
</dbReference>
<evidence type="ECO:0000256" key="3">
    <source>
        <dbReference type="ARBA" id="ARBA00022448"/>
    </source>
</evidence>
<keyword evidence="8" id="KW-1278">Translocase</keyword>
<evidence type="ECO:0000256" key="8">
    <source>
        <dbReference type="ARBA" id="ARBA00022967"/>
    </source>
</evidence>
<dbReference type="EMBL" id="VINQ01000007">
    <property type="protein sequence ID" value="KAA0914900.1"/>
    <property type="molecule type" value="Genomic_DNA"/>
</dbReference>
<keyword evidence="5" id="KW-0997">Cell inner membrane</keyword>
<dbReference type="InterPro" id="IPR013563">
    <property type="entry name" value="Oligopep_ABC_C"/>
</dbReference>
<dbReference type="SUPFAM" id="SSF52540">
    <property type="entry name" value="P-loop containing nucleoside triphosphate hydrolases"/>
    <property type="match status" value="2"/>
</dbReference>
<keyword evidence="3" id="KW-0813">Transport</keyword>
<dbReference type="InterPro" id="IPR017871">
    <property type="entry name" value="ABC_transporter-like_CS"/>
</dbReference>
<feature type="domain" description="ABC transporter" evidence="10">
    <location>
        <begin position="16"/>
        <end position="263"/>
    </location>
</feature>
<comment type="caution">
    <text evidence="11">The sequence shown here is derived from an EMBL/GenBank/DDBJ whole genome shotgun (WGS) entry which is preliminary data.</text>
</comment>
<evidence type="ECO:0000256" key="7">
    <source>
        <dbReference type="ARBA" id="ARBA00022840"/>
    </source>
</evidence>
<dbReference type="GO" id="GO:0055085">
    <property type="term" value="P:transmembrane transport"/>
    <property type="evidence" value="ECO:0007669"/>
    <property type="project" value="UniProtKB-ARBA"/>
</dbReference>
<dbReference type="Gene3D" id="3.40.50.300">
    <property type="entry name" value="P-loop containing nucleotide triphosphate hydrolases"/>
    <property type="match status" value="2"/>
</dbReference>
<dbReference type="RefSeq" id="WP_111368396.1">
    <property type="nucleotide sequence ID" value="NZ_VINQ01000007.1"/>
</dbReference>
<dbReference type="Proteomes" id="UP000325291">
    <property type="component" value="Unassembled WGS sequence"/>
</dbReference>
<evidence type="ECO:0000313" key="12">
    <source>
        <dbReference type="Proteomes" id="UP000325291"/>
    </source>
</evidence>
<dbReference type="NCBIfam" id="NF007739">
    <property type="entry name" value="PRK10419.1"/>
    <property type="match status" value="2"/>
</dbReference>
<evidence type="ECO:0000259" key="10">
    <source>
        <dbReference type="PROSITE" id="PS50893"/>
    </source>
</evidence>
<evidence type="ECO:0000256" key="2">
    <source>
        <dbReference type="ARBA" id="ARBA00005417"/>
    </source>
</evidence>
<dbReference type="InterPro" id="IPR027417">
    <property type="entry name" value="P-loop_NTPase"/>
</dbReference>
<dbReference type="GO" id="GO:0016887">
    <property type="term" value="F:ATP hydrolysis activity"/>
    <property type="evidence" value="ECO:0007669"/>
    <property type="project" value="InterPro"/>
</dbReference>
<evidence type="ECO:0000256" key="4">
    <source>
        <dbReference type="ARBA" id="ARBA00022475"/>
    </source>
</evidence>
<keyword evidence="4" id="KW-1003">Cell membrane</keyword>
<keyword evidence="9" id="KW-0472">Membrane</keyword>
<name>A0A5A9ZCM4_9RHOB</name>
<evidence type="ECO:0000256" key="1">
    <source>
        <dbReference type="ARBA" id="ARBA00004417"/>
    </source>
</evidence>
<dbReference type="PANTHER" id="PTHR43297:SF14">
    <property type="entry name" value="ATPASE AAA-TYPE CORE DOMAIN-CONTAINING PROTEIN"/>
    <property type="match status" value="1"/>
</dbReference>
<dbReference type="CDD" id="cd03257">
    <property type="entry name" value="ABC_NikE_OppD_transporters"/>
    <property type="match status" value="2"/>
</dbReference>
<organism evidence="11 12">
    <name type="scientific">Aquicoccus porphyridii</name>
    <dbReference type="NCBI Taxonomy" id="1852029"/>
    <lineage>
        <taxon>Bacteria</taxon>
        <taxon>Pseudomonadati</taxon>
        <taxon>Pseudomonadota</taxon>
        <taxon>Alphaproteobacteria</taxon>
        <taxon>Rhodobacterales</taxon>
        <taxon>Paracoccaceae</taxon>
        <taxon>Aquicoccus</taxon>
    </lineage>
</organism>
<dbReference type="GO" id="GO:0005524">
    <property type="term" value="F:ATP binding"/>
    <property type="evidence" value="ECO:0007669"/>
    <property type="project" value="UniProtKB-KW"/>
</dbReference>
<dbReference type="PROSITE" id="PS50893">
    <property type="entry name" value="ABC_TRANSPORTER_2"/>
    <property type="match status" value="2"/>
</dbReference>
<dbReference type="GO" id="GO:0015833">
    <property type="term" value="P:peptide transport"/>
    <property type="evidence" value="ECO:0007669"/>
    <property type="project" value="InterPro"/>
</dbReference>
<dbReference type="Pfam" id="PF00005">
    <property type="entry name" value="ABC_tran"/>
    <property type="match status" value="2"/>
</dbReference>
<dbReference type="InterPro" id="IPR003439">
    <property type="entry name" value="ABC_transporter-like_ATP-bd"/>
</dbReference>
<reference evidence="11 12" key="1">
    <citation type="submission" date="2019-07" db="EMBL/GenBank/DDBJ databases">
        <title>Aquicoccus porphyridii gen. nov., sp. nov., isolated from a small marine red alga, Porphyridium marinum.</title>
        <authorList>
            <person name="Liu L."/>
        </authorList>
    </citation>
    <scope>NUCLEOTIDE SEQUENCE [LARGE SCALE GENOMIC DNA]</scope>
    <source>
        <strain evidence="11 12">L1 8-17</strain>
    </source>
</reference>
<comment type="subcellular location">
    <subcellularLocation>
        <location evidence="1">Cell inner membrane</location>
        <topology evidence="1">Peripheral membrane protein</topology>
    </subcellularLocation>
</comment>
<keyword evidence="12" id="KW-1185">Reference proteome</keyword>
<feature type="domain" description="ABC transporter" evidence="10">
    <location>
        <begin position="288"/>
        <end position="533"/>
    </location>
</feature>
<dbReference type="FunFam" id="3.40.50.300:FF:000016">
    <property type="entry name" value="Oligopeptide ABC transporter ATP-binding component"/>
    <property type="match status" value="2"/>
</dbReference>
<dbReference type="InterPro" id="IPR003593">
    <property type="entry name" value="AAA+_ATPase"/>
</dbReference>
<dbReference type="AlphaFoldDB" id="A0A5A9ZCM4"/>
<evidence type="ECO:0000256" key="6">
    <source>
        <dbReference type="ARBA" id="ARBA00022741"/>
    </source>
</evidence>
<comment type="similarity">
    <text evidence="2">Belongs to the ABC transporter superfamily.</text>
</comment>
<keyword evidence="6" id="KW-0547">Nucleotide-binding</keyword>
<dbReference type="GO" id="GO:0005886">
    <property type="term" value="C:plasma membrane"/>
    <property type="evidence" value="ECO:0007669"/>
    <property type="project" value="UniProtKB-SubCell"/>
</dbReference>
<evidence type="ECO:0000256" key="9">
    <source>
        <dbReference type="ARBA" id="ARBA00023136"/>
    </source>
</evidence>
<accession>A0A5A9ZCM4</accession>
<gene>
    <name evidence="11" type="ORF">FLO80_11040</name>
</gene>
<evidence type="ECO:0000313" key="11">
    <source>
        <dbReference type="EMBL" id="KAA0914900.1"/>
    </source>
</evidence>
<dbReference type="PANTHER" id="PTHR43297">
    <property type="entry name" value="OLIGOPEPTIDE TRANSPORT ATP-BINDING PROTEIN APPD"/>
    <property type="match status" value="1"/>
</dbReference>
<dbReference type="PROSITE" id="PS00211">
    <property type="entry name" value="ABC_TRANSPORTER_1"/>
    <property type="match status" value="2"/>
</dbReference>
<dbReference type="SMART" id="SM00382">
    <property type="entry name" value="AAA"/>
    <property type="match status" value="2"/>
</dbReference>
<dbReference type="NCBIfam" id="NF008453">
    <property type="entry name" value="PRK11308.1"/>
    <property type="match status" value="2"/>
</dbReference>
<sequence>MEAAKQSLKAVGDPILTIERLEISFGGHAVVRDVDLELRQGEILALVGESGSGKSMIGRAILGLLPEGGRASQGRICFAGHEITAPTSAEELRLLRGSSIGLIFQEPLSSLNPTMKIGEQMFEAMRLHTDLSETEIRERALDMLRQVRLDRPEALLNRYPHEFSGGMRQRIMIASVMMLKPRLLIADEPTTALDAVVQREVLDIMEDLARANGTSVLLISHDLAVVARYAERVAVMEKGDLVETGPTRDVLAAPQHDYTRKLLAAAQLGTPNPIAGQAGEPLLAVENLHVDFIEKGFLGLFGGTTHHAVRGVSLTIGRGEAVGLVGESGSGKSTIGRAICNLTPKAGGRVIYEGTDLAECSAQAEQRLRRRIRVVFQDPFSSLNPRMRIGRIVREGLRHDKSLSEAERTEAVGEMLESVGLERDMAERFPHALSGGQRQRVAIARALIAKPDLIIADEPVSALDVTIQAQILELFKKLQGEYGFACLFISHDLHIVEQLCARLYVLNNGRIMEEATTEALFGAPSHPYTRRLLSASPRLERGEQGLHLAASDLPDAPDTGHVFFDATEADALYRLVDLGDGHRIALRAST</sequence>
<evidence type="ECO:0000256" key="5">
    <source>
        <dbReference type="ARBA" id="ARBA00022519"/>
    </source>
</evidence>
<proteinExistence type="inferred from homology"/>
<dbReference type="InterPro" id="IPR050388">
    <property type="entry name" value="ABC_Ni/Peptide_Import"/>
</dbReference>
<keyword evidence="7 11" id="KW-0067">ATP-binding</keyword>
<protein>
    <submittedName>
        <fullName evidence="11">ABC transporter ATP-binding protein</fullName>
    </submittedName>
</protein>